<gene>
    <name evidence="3" type="ORF">IAB70_05340</name>
</gene>
<keyword evidence="2" id="KW-1133">Transmembrane helix</keyword>
<feature type="compositionally biased region" description="Acidic residues" evidence="1">
    <location>
        <begin position="68"/>
        <end position="86"/>
    </location>
</feature>
<reference evidence="3" key="1">
    <citation type="submission" date="2020-10" db="EMBL/GenBank/DDBJ databases">
        <authorList>
            <person name="Gilroy R."/>
        </authorList>
    </citation>
    <scope>NUCLEOTIDE SEQUENCE</scope>
    <source>
        <strain evidence="3">CHK195-15760</strain>
    </source>
</reference>
<name>A0A9D1S999_9FIRM</name>
<evidence type="ECO:0000313" key="4">
    <source>
        <dbReference type="Proteomes" id="UP000824093"/>
    </source>
</evidence>
<feature type="compositionally biased region" description="Basic and acidic residues" evidence="1">
    <location>
        <begin position="88"/>
        <end position="99"/>
    </location>
</feature>
<keyword evidence="2" id="KW-0812">Transmembrane</keyword>
<feature type="compositionally biased region" description="Basic and acidic residues" evidence="1">
    <location>
        <begin position="1"/>
        <end position="30"/>
    </location>
</feature>
<feature type="region of interest" description="Disordered" evidence="1">
    <location>
        <begin position="1"/>
        <end position="99"/>
    </location>
</feature>
<accession>A0A9D1S999</accession>
<comment type="caution">
    <text evidence="3">The sequence shown here is derived from an EMBL/GenBank/DDBJ whole genome shotgun (WGS) entry which is preliminary data.</text>
</comment>
<organism evidence="3 4">
    <name type="scientific">Candidatus Merdicola faecigallinarum</name>
    <dbReference type="NCBI Taxonomy" id="2840862"/>
    <lineage>
        <taxon>Bacteria</taxon>
        <taxon>Bacillati</taxon>
        <taxon>Bacillota</taxon>
        <taxon>Clostridia</taxon>
        <taxon>Candidatus Merdicola</taxon>
    </lineage>
</organism>
<feature type="compositionally biased region" description="Basic and acidic residues" evidence="1">
    <location>
        <begin position="40"/>
        <end position="53"/>
    </location>
</feature>
<proteinExistence type="predicted"/>
<dbReference type="Proteomes" id="UP000824093">
    <property type="component" value="Unassembled WGS sequence"/>
</dbReference>
<evidence type="ECO:0000313" key="3">
    <source>
        <dbReference type="EMBL" id="HIU52024.1"/>
    </source>
</evidence>
<reference evidence="3" key="2">
    <citation type="journal article" date="2021" name="PeerJ">
        <title>Extensive microbial diversity within the chicken gut microbiome revealed by metagenomics and culture.</title>
        <authorList>
            <person name="Gilroy R."/>
            <person name="Ravi A."/>
            <person name="Getino M."/>
            <person name="Pursley I."/>
            <person name="Horton D.L."/>
            <person name="Alikhan N.F."/>
            <person name="Baker D."/>
            <person name="Gharbi K."/>
            <person name="Hall N."/>
            <person name="Watson M."/>
            <person name="Adriaenssens E.M."/>
            <person name="Foster-Nyarko E."/>
            <person name="Jarju S."/>
            <person name="Secka A."/>
            <person name="Antonio M."/>
            <person name="Oren A."/>
            <person name="Chaudhuri R.R."/>
            <person name="La Ragione R."/>
            <person name="Hildebrand F."/>
            <person name="Pallen M.J."/>
        </authorList>
    </citation>
    <scope>NUCLEOTIDE SEQUENCE</scope>
    <source>
        <strain evidence="3">CHK195-15760</strain>
    </source>
</reference>
<feature type="transmembrane region" description="Helical" evidence="2">
    <location>
        <begin position="119"/>
        <end position="138"/>
    </location>
</feature>
<dbReference type="EMBL" id="DVNH01000040">
    <property type="protein sequence ID" value="HIU52024.1"/>
    <property type="molecule type" value="Genomic_DNA"/>
</dbReference>
<evidence type="ECO:0000256" key="2">
    <source>
        <dbReference type="SAM" id="Phobius"/>
    </source>
</evidence>
<protein>
    <submittedName>
        <fullName evidence="3">Uncharacterized protein</fullName>
    </submittedName>
</protein>
<sequence length="352" mass="40961">MKKDNTEKENKKQEEMLQENEQKTEVKENELNVTEEITEEANKEEKNKKDSKEKKSKKDKKQNKEEDKQEADEEIDEEEDVEDQEETSTPKREKSEIEKKLEEEKEALEEKKKIRNNTIRMIIVLALIVIVVVVIFFVKGLDTTTTEDHKFYQYFAGKKVEYTGSLTFTRKEGITELAAKDKKVMLDSTPVYYGDVEGKAMFPEDMAIIYPKQNGLMNKVNHFSSVIKEGESTYLELNTTTSTNKKLVENALLYDGSDLYFFLENTTITVNGQDYEVTPLSYVIVRYRENVEIYNKEKDEYTVIETPDQDVYAKTADYTINMSIDALQAGEKEQLLIKSIDKLQNIEENVEK</sequence>
<keyword evidence="2" id="KW-0472">Membrane</keyword>
<evidence type="ECO:0000256" key="1">
    <source>
        <dbReference type="SAM" id="MobiDB-lite"/>
    </source>
</evidence>
<dbReference type="AlphaFoldDB" id="A0A9D1S999"/>